<feature type="compositionally biased region" description="Basic and acidic residues" evidence="1">
    <location>
        <begin position="52"/>
        <end position="65"/>
    </location>
</feature>
<evidence type="ECO:0000313" key="2">
    <source>
        <dbReference type="EMBL" id="EUA20434.1"/>
    </source>
</evidence>
<dbReference type="EMBL" id="JAOB01000071">
    <property type="protein sequence ID" value="EUA20434.1"/>
    <property type="molecule type" value="Genomic_DNA"/>
</dbReference>
<name>X7ZM76_MYCXE</name>
<gene>
    <name evidence="2" type="ORF">I553_10148</name>
</gene>
<protein>
    <submittedName>
        <fullName evidence="2">Aspartate carbamoyltransferase domain protein</fullName>
        <ecNumber evidence="2">2.1.3.2</ecNumber>
    </submittedName>
</protein>
<keyword evidence="2" id="KW-0808">Transferase</keyword>
<sequence>MMTPPRSSTTPTGSPRPWWAVRSRSCRRCAAHHHHDVLRELHPHPGVVRSGRQADERRRDQRQRDGIVGGQGESLRDTALTLRAAAPTRW</sequence>
<feature type="compositionally biased region" description="Low complexity" evidence="1">
    <location>
        <begin position="77"/>
        <end position="90"/>
    </location>
</feature>
<proteinExistence type="predicted"/>
<accession>X7ZM76</accession>
<feature type="region of interest" description="Disordered" evidence="1">
    <location>
        <begin position="40"/>
        <end position="90"/>
    </location>
</feature>
<dbReference type="AlphaFoldDB" id="X7ZM76"/>
<dbReference type="GO" id="GO:0004070">
    <property type="term" value="F:aspartate carbamoyltransferase activity"/>
    <property type="evidence" value="ECO:0007669"/>
    <property type="project" value="UniProtKB-EC"/>
</dbReference>
<reference evidence="2" key="1">
    <citation type="submission" date="2014-01" db="EMBL/GenBank/DDBJ databases">
        <authorList>
            <person name="Brown-Elliot B."/>
            <person name="Wallace R."/>
            <person name="Lenaerts A."/>
            <person name="Ordway D."/>
            <person name="DeGroote M.A."/>
            <person name="Parker T."/>
            <person name="Sizemore C."/>
            <person name="Tallon L.J."/>
            <person name="Sadzewicz L.K."/>
            <person name="Sengamalay N."/>
            <person name="Fraser C.M."/>
            <person name="Hine E."/>
            <person name="Shefchek K.A."/>
            <person name="Das S.P."/>
            <person name="Tettelin H."/>
        </authorList>
    </citation>
    <scope>NUCLEOTIDE SEQUENCE [LARGE SCALE GENOMIC DNA]</scope>
    <source>
        <strain evidence="2">4042</strain>
    </source>
</reference>
<evidence type="ECO:0000256" key="1">
    <source>
        <dbReference type="SAM" id="MobiDB-lite"/>
    </source>
</evidence>
<dbReference type="EC" id="2.1.3.2" evidence="2"/>
<organism evidence="2">
    <name type="scientific">Mycobacterium xenopi 4042</name>
    <dbReference type="NCBI Taxonomy" id="1299334"/>
    <lineage>
        <taxon>Bacteria</taxon>
        <taxon>Bacillati</taxon>
        <taxon>Actinomycetota</taxon>
        <taxon>Actinomycetes</taxon>
        <taxon>Mycobacteriales</taxon>
        <taxon>Mycobacteriaceae</taxon>
        <taxon>Mycobacterium</taxon>
    </lineage>
</organism>
<comment type="caution">
    <text evidence="2">The sequence shown here is derived from an EMBL/GenBank/DDBJ whole genome shotgun (WGS) entry which is preliminary data.</text>
</comment>